<organism evidence="4 5">
    <name type="scientific">Rhodotorula taiwanensis</name>
    <dbReference type="NCBI Taxonomy" id="741276"/>
    <lineage>
        <taxon>Eukaryota</taxon>
        <taxon>Fungi</taxon>
        <taxon>Dikarya</taxon>
        <taxon>Basidiomycota</taxon>
        <taxon>Pucciniomycotina</taxon>
        <taxon>Microbotryomycetes</taxon>
        <taxon>Sporidiobolales</taxon>
        <taxon>Sporidiobolaceae</taxon>
        <taxon>Rhodotorula</taxon>
    </lineage>
</organism>
<dbReference type="PANTHER" id="PTHR12121">
    <property type="entry name" value="CARBON CATABOLITE REPRESSOR PROTEIN 4"/>
    <property type="match status" value="1"/>
</dbReference>
<keyword evidence="5" id="KW-1185">Reference proteome</keyword>
<gene>
    <name evidence="4" type="ORF">BMF94_2800</name>
</gene>
<feature type="domain" description="Endonuclease/exonuclease/phosphatase" evidence="3">
    <location>
        <begin position="129"/>
        <end position="386"/>
    </location>
</feature>
<feature type="region of interest" description="Disordered" evidence="1">
    <location>
        <begin position="397"/>
        <end position="418"/>
    </location>
</feature>
<dbReference type="STRING" id="741276.A0A2S5BB37"/>
<dbReference type="Pfam" id="PF03372">
    <property type="entry name" value="Exo_endo_phos"/>
    <property type="match status" value="1"/>
</dbReference>
<keyword evidence="2" id="KW-0732">Signal</keyword>
<protein>
    <recommendedName>
        <fullName evidence="3">Endonuclease/exonuclease/phosphatase domain-containing protein</fullName>
    </recommendedName>
</protein>
<dbReference type="AlphaFoldDB" id="A0A2S5BB37"/>
<evidence type="ECO:0000256" key="2">
    <source>
        <dbReference type="SAM" id="SignalP"/>
    </source>
</evidence>
<dbReference type="Gene3D" id="3.60.10.10">
    <property type="entry name" value="Endonuclease/exonuclease/phosphatase"/>
    <property type="match status" value="1"/>
</dbReference>
<comment type="caution">
    <text evidence="4">The sequence shown here is derived from an EMBL/GenBank/DDBJ whole genome shotgun (WGS) entry which is preliminary data.</text>
</comment>
<dbReference type="GO" id="GO:0000175">
    <property type="term" value="F:3'-5'-RNA exonuclease activity"/>
    <property type="evidence" value="ECO:0007669"/>
    <property type="project" value="TreeGrafter"/>
</dbReference>
<accession>A0A2S5BB37</accession>
<dbReference type="InterPro" id="IPR050410">
    <property type="entry name" value="CCR4/nocturin_mRNA_transcr"/>
</dbReference>
<dbReference type="OrthoDB" id="276515at2759"/>
<proteinExistence type="predicted"/>
<evidence type="ECO:0000313" key="4">
    <source>
        <dbReference type="EMBL" id="POY73989.1"/>
    </source>
</evidence>
<evidence type="ECO:0000259" key="3">
    <source>
        <dbReference type="Pfam" id="PF03372"/>
    </source>
</evidence>
<dbReference type="EMBL" id="PJQD01000029">
    <property type="protein sequence ID" value="POY73989.1"/>
    <property type="molecule type" value="Genomic_DNA"/>
</dbReference>
<dbReference type="PANTHER" id="PTHR12121:SF36">
    <property type="entry name" value="ENDONUCLEASE_EXONUCLEASE_PHOSPHATASE DOMAIN-CONTAINING PROTEIN"/>
    <property type="match status" value="1"/>
</dbReference>
<feature type="signal peptide" evidence="2">
    <location>
        <begin position="1"/>
        <end position="26"/>
    </location>
</feature>
<dbReference type="InterPro" id="IPR036691">
    <property type="entry name" value="Endo/exonu/phosph_ase_sf"/>
</dbReference>
<feature type="chain" id="PRO_5015728861" description="Endonuclease/exonuclease/phosphatase domain-containing protein" evidence="2">
    <location>
        <begin position="27"/>
        <end position="468"/>
    </location>
</feature>
<dbReference type="CDD" id="cd09083">
    <property type="entry name" value="EEP-1"/>
    <property type="match status" value="1"/>
</dbReference>
<evidence type="ECO:0000313" key="5">
    <source>
        <dbReference type="Proteomes" id="UP000237144"/>
    </source>
</evidence>
<sequence length="468" mass="50893">MLRPASWTGTALLATLLLGLVSACSAASLTDSPLVSSSVETEPSLARLELGKLHTQQHAFQLGTHYVHDRTAMGNRPPPPRTLRVGSLNIRYDYHSRHPVLSGVSSAVTSVLHHAKRPWGEHRWQERCDQLVDQVLFHDLDVVGFQEVLHGQLGDLQEMMGEQEWAHVGVGRDDGREAGEAVPIFYRRSRLELVSVQHSWLSPTPTVPGSKGWDAGQPRMITLARFRDLALTEPHLSSPSSGTNACDLVVANTHWDDRGLEAREESAKLILRLVEEQVAAANADAGSSSVPLVVLVGDLNSPPSEAGYQVLTGQRYPVEDVKEPATGPVGPAASRAAFFDARHELVKRRSGVQVSGGAMSRRFGPYNTYTGFEPSDVAKVIDFVLPLGNGAFVPASPSVTSSVPASSQTPAPSAPEQQTRWRVTRYGVVQNFFEDVGGRRGKDQDDDKDAMILSDHRLVVAAFEEAFV</sequence>
<dbReference type="SUPFAM" id="SSF56219">
    <property type="entry name" value="DNase I-like"/>
    <property type="match status" value="1"/>
</dbReference>
<dbReference type="InterPro" id="IPR005135">
    <property type="entry name" value="Endo/exonuclease/phosphatase"/>
</dbReference>
<dbReference type="PROSITE" id="PS51257">
    <property type="entry name" value="PROKAR_LIPOPROTEIN"/>
    <property type="match status" value="1"/>
</dbReference>
<dbReference type="Proteomes" id="UP000237144">
    <property type="component" value="Unassembled WGS sequence"/>
</dbReference>
<evidence type="ECO:0000256" key="1">
    <source>
        <dbReference type="SAM" id="MobiDB-lite"/>
    </source>
</evidence>
<name>A0A2S5BB37_9BASI</name>
<reference evidence="4 5" key="1">
    <citation type="journal article" date="2018" name="Front. Microbiol.">
        <title>Prospects for Fungal Bioremediation of Acidic Radioactive Waste Sites: Characterization and Genome Sequence of Rhodotorula taiwanensis MD1149.</title>
        <authorList>
            <person name="Tkavc R."/>
            <person name="Matrosova V.Y."/>
            <person name="Grichenko O.E."/>
            <person name="Gostincar C."/>
            <person name="Volpe R.P."/>
            <person name="Klimenkova P."/>
            <person name="Gaidamakova E.K."/>
            <person name="Zhou C.E."/>
            <person name="Stewart B.J."/>
            <person name="Lyman M.G."/>
            <person name="Malfatti S.A."/>
            <person name="Rubinfeld B."/>
            <person name="Courtot M."/>
            <person name="Singh J."/>
            <person name="Dalgard C.L."/>
            <person name="Hamilton T."/>
            <person name="Frey K.G."/>
            <person name="Gunde-Cimerman N."/>
            <person name="Dugan L."/>
            <person name="Daly M.J."/>
        </authorList>
    </citation>
    <scope>NUCLEOTIDE SEQUENCE [LARGE SCALE GENOMIC DNA]</scope>
    <source>
        <strain evidence="4 5">MD1149</strain>
    </source>
</reference>